<dbReference type="InterPro" id="IPR027417">
    <property type="entry name" value="P-loop_NTPase"/>
</dbReference>
<evidence type="ECO:0000313" key="12">
    <source>
        <dbReference type="Proteomes" id="UP000242254"/>
    </source>
</evidence>
<dbReference type="InterPro" id="IPR049730">
    <property type="entry name" value="SNF2/RAD54-like_C"/>
</dbReference>
<dbReference type="SUPFAM" id="SSF52540">
    <property type="entry name" value="P-loop containing nucleoside triphosphate hydrolases"/>
    <property type="match status" value="2"/>
</dbReference>
<evidence type="ECO:0000256" key="4">
    <source>
        <dbReference type="ARBA" id="ARBA00022801"/>
    </source>
</evidence>
<dbReference type="Pfam" id="PF00271">
    <property type="entry name" value="Helicase_C"/>
    <property type="match status" value="1"/>
</dbReference>
<dbReference type="GO" id="GO:0003677">
    <property type="term" value="F:DNA binding"/>
    <property type="evidence" value="ECO:0007669"/>
    <property type="project" value="UniProtKB-KW"/>
</dbReference>
<proteinExistence type="inferred from homology"/>
<dbReference type="Proteomes" id="UP000242254">
    <property type="component" value="Unassembled WGS sequence"/>
</dbReference>
<keyword evidence="12" id="KW-1185">Reference proteome</keyword>
<evidence type="ECO:0000256" key="1">
    <source>
        <dbReference type="ARBA" id="ARBA00004123"/>
    </source>
</evidence>
<evidence type="ECO:0000256" key="3">
    <source>
        <dbReference type="ARBA" id="ARBA00022741"/>
    </source>
</evidence>
<name>A0A2G4SL53_RHIZD</name>
<dbReference type="GO" id="GO:0004386">
    <property type="term" value="F:helicase activity"/>
    <property type="evidence" value="ECO:0007669"/>
    <property type="project" value="UniProtKB-KW"/>
</dbReference>
<feature type="domain" description="Helicase ATP-binding" evidence="9">
    <location>
        <begin position="113"/>
        <end position="305"/>
    </location>
</feature>
<dbReference type="SMART" id="SM00487">
    <property type="entry name" value="DEXDc"/>
    <property type="match status" value="1"/>
</dbReference>
<keyword evidence="8" id="KW-0539">Nucleus</keyword>
<evidence type="ECO:0000256" key="5">
    <source>
        <dbReference type="ARBA" id="ARBA00022806"/>
    </source>
</evidence>
<accession>A0A2G4SL53</accession>
<evidence type="ECO:0000256" key="8">
    <source>
        <dbReference type="ARBA" id="ARBA00023242"/>
    </source>
</evidence>
<dbReference type="InterPro" id="IPR000330">
    <property type="entry name" value="SNF2_N"/>
</dbReference>
<dbReference type="PROSITE" id="PS51194">
    <property type="entry name" value="HELICASE_CTER"/>
    <property type="match status" value="1"/>
</dbReference>
<keyword evidence="3" id="KW-0547">Nucleotide-binding</keyword>
<organism evidence="11 12">
    <name type="scientific">Rhizopus microsporus ATCC 52813</name>
    <dbReference type="NCBI Taxonomy" id="1340429"/>
    <lineage>
        <taxon>Eukaryota</taxon>
        <taxon>Fungi</taxon>
        <taxon>Fungi incertae sedis</taxon>
        <taxon>Mucoromycota</taxon>
        <taxon>Mucoromycotina</taxon>
        <taxon>Mucoromycetes</taxon>
        <taxon>Mucorales</taxon>
        <taxon>Mucorineae</taxon>
        <taxon>Rhizopodaceae</taxon>
        <taxon>Rhizopus</taxon>
    </lineage>
</organism>
<dbReference type="InterPro" id="IPR038718">
    <property type="entry name" value="SNF2-like_sf"/>
</dbReference>
<comment type="subcellular location">
    <subcellularLocation>
        <location evidence="1">Nucleus</location>
    </subcellularLocation>
</comment>
<dbReference type="STRING" id="1340429.A0A2G4SL53"/>
<keyword evidence="7" id="KW-0238">DNA-binding</keyword>
<reference evidence="11 12" key="1">
    <citation type="journal article" date="2016" name="Proc. Natl. Acad. Sci. U.S.A.">
        <title>Lipid metabolic changes in an early divergent fungus govern the establishment of a mutualistic symbiosis with endobacteria.</title>
        <authorList>
            <person name="Lastovetsky O.A."/>
            <person name="Gaspar M.L."/>
            <person name="Mondo S.J."/>
            <person name="LaButti K.M."/>
            <person name="Sandor L."/>
            <person name="Grigoriev I.V."/>
            <person name="Henry S.A."/>
            <person name="Pawlowska T.E."/>
        </authorList>
    </citation>
    <scope>NUCLEOTIDE SEQUENCE [LARGE SCALE GENOMIC DNA]</scope>
    <source>
        <strain evidence="11 12">ATCC 52813</strain>
    </source>
</reference>
<evidence type="ECO:0000256" key="6">
    <source>
        <dbReference type="ARBA" id="ARBA00022840"/>
    </source>
</evidence>
<dbReference type="EMBL" id="KZ303860">
    <property type="protein sequence ID" value="PHZ09116.1"/>
    <property type="molecule type" value="Genomic_DNA"/>
</dbReference>
<evidence type="ECO:0008006" key="13">
    <source>
        <dbReference type="Google" id="ProtNLM"/>
    </source>
</evidence>
<dbReference type="AlphaFoldDB" id="A0A2G4SL53"/>
<keyword evidence="5" id="KW-0347">Helicase</keyword>
<dbReference type="PANTHER" id="PTHR45797">
    <property type="entry name" value="RAD54-LIKE"/>
    <property type="match status" value="1"/>
</dbReference>
<keyword evidence="6" id="KW-0067">ATP-binding</keyword>
<evidence type="ECO:0000259" key="10">
    <source>
        <dbReference type="PROSITE" id="PS51194"/>
    </source>
</evidence>
<feature type="domain" description="Helicase C-terminal" evidence="10">
    <location>
        <begin position="501"/>
        <end position="656"/>
    </location>
</feature>
<sequence length="740" mass="85990">METIDVDNTWSLYKKLYLTLDSTQLLSPLDLSIDTSKDNANLFTINNEKRPNSSSIACLEELQTRSKRMKRFEESASEEKKARLLTRLDVPLNDYFKSRLKYHQLEGVEFMWKRVYKKKAGCLLSHAMGLGKTIQTIALLTTLYEHLHKYPEVAYPTGKRVLILAPLITLSNWVNEFRKWHVDGFSANLGQVFNFGEMTPESRNKRIIYLKYWYTNGGVMLMNYDQLRYLLMRSSREDDEYYRYLINPGPDVVVLDEGHRIRNAGSQLYKIVSEFRTLARICLTGYPLQNHLLEYYHMLEFVAPGILGPQETFKAYFTFYIERSYANSLPSIKQKAAIRLYTLQLLTEEVTHRRDALTLQEALPFKTEFAITFKMTDIQYEGYVNALKSIERESSVISNLLLLRTICNHPKILQKLLSNRESKRREQFYINNNDNSDTTYMDDQSVEEAADEVVTPAVPGEVEEEELIGLDMNMFDWATDYFKNDSIENWNCSNKMTFIVDLATECSVIKEKIIIVSHSLACHDYLQHLFSVLGIGTLRIDGNTPLKLRQAILDDFESDENKLIMLLSAKAAAIGINVTSANRIVLIDQDWNPLYDEQSIGRIYRYGQLKPVTVYRLVTASTIEERIFAQSVHKKSISRRLIDNKASMTISKEELKEYYIQPSLDLPAIDINKVRKELNPDFITYSALLKIKDHITDFKLHDMDNVEEYDPYVRLSAPQRREAVSEASRLLKEWKRQRRG</sequence>
<dbReference type="CDD" id="cd18793">
    <property type="entry name" value="SF2_C_SNF"/>
    <property type="match status" value="1"/>
</dbReference>
<evidence type="ECO:0000256" key="7">
    <source>
        <dbReference type="ARBA" id="ARBA00023125"/>
    </source>
</evidence>
<dbReference type="GO" id="GO:0005524">
    <property type="term" value="F:ATP binding"/>
    <property type="evidence" value="ECO:0007669"/>
    <property type="project" value="UniProtKB-KW"/>
</dbReference>
<dbReference type="InterPro" id="IPR014001">
    <property type="entry name" value="Helicase_ATP-bd"/>
</dbReference>
<dbReference type="Pfam" id="PF00176">
    <property type="entry name" value="SNF2-rel_dom"/>
    <property type="match status" value="1"/>
</dbReference>
<dbReference type="InterPro" id="IPR044574">
    <property type="entry name" value="ARIP4-like"/>
</dbReference>
<dbReference type="RefSeq" id="XP_023462824.1">
    <property type="nucleotide sequence ID" value="XM_023609491.1"/>
</dbReference>
<dbReference type="Gene3D" id="3.40.50.300">
    <property type="entry name" value="P-loop containing nucleotide triphosphate hydrolases"/>
    <property type="match status" value="1"/>
</dbReference>
<protein>
    <recommendedName>
        <fullName evidence="13">P-loop containing nucleoside triphosphate hydrolase protein</fullName>
    </recommendedName>
</protein>
<dbReference type="PANTHER" id="PTHR45797:SF1">
    <property type="entry name" value="HELICASE ARIP4"/>
    <property type="match status" value="1"/>
</dbReference>
<dbReference type="GeneID" id="35440481"/>
<dbReference type="Gene3D" id="3.40.50.10810">
    <property type="entry name" value="Tandem AAA-ATPase domain"/>
    <property type="match status" value="1"/>
</dbReference>
<comment type="similarity">
    <text evidence="2">Belongs to the SNF2/RAD54 helicase family.</text>
</comment>
<evidence type="ECO:0000313" key="11">
    <source>
        <dbReference type="EMBL" id="PHZ09116.1"/>
    </source>
</evidence>
<gene>
    <name evidence="11" type="ORF">RHIMIDRAFT_240996</name>
</gene>
<dbReference type="GO" id="GO:0016887">
    <property type="term" value="F:ATP hydrolysis activity"/>
    <property type="evidence" value="ECO:0007669"/>
    <property type="project" value="InterPro"/>
</dbReference>
<keyword evidence="4" id="KW-0378">Hydrolase</keyword>
<evidence type="ECO:0000259" key="9">
    <source>
        <dbReference type="PROSITE" id="PS51192"/>
    </source>
</evidence>
<evidence type="ECO:0000256" key="2">
    <source>
        <dbReference type="ARBA" id="ARBA00007025"/>
    </source>
</evidence>
<dbReference type="InterPro" id="IPR001650">
    <property type="entry name" value="Helicase_C-like"/>
</dbReference>
<dbReference type="SMART" id="SM00490">
    <property type="entry name" value="HELICc"/>
    <property type="match status" value="1"/>
</dbReference>
<dbReference type="PROSITE" id="PS51192">
    <property type="entry name" value="HELICASE_ATP_BIND_1"/>
    <property type="match status" value="1"/>
</dbReference>
<dbReference type="GO" id="GO:0005634">
    <property type="term" value="C:nucleus"/>
    <property type="evidence" value="ECO:0007669"/>
    <property type="project" value="UniProtKB-SubCell"/>
</dbReference>